<evidence type="ECO:0000313" key="2">
    <source>
        <dbReference type="Proteomes" id="UP000008311"/>
    </source>
</evidence>
<sequence length="320" mass="34285">MEARAGRNGPCTSVAPLGVGRQLFDAAAGVEQVLVPVGAAFDDGRLDQHHQLALLVDPVLRFEQVADDRDRAGARHLRLVVRGRLAHQAADGDHLAVLAAHHAVDFGGGRRRQRQRQAARGAEVDRLAHGGHLAHRRMHVQQDVPAGVDLRRHVQHHTGEEGLQLHAGAGGVAAVGQVGGGAHAGHVELVGADLQDRLLVVHRRHARAGQHVHAALRLEEGNQCGEITGLEGETEQRARALGGVRQREAGTGRDAVGADRRRLAAVERQGLQARARADEAGRHAVGVLAAEGRERGPVHAALELVVQLHFEDLRFQDHLP</sequence>
<dbReference type="AlphaFoldDB" id="B9TM28"/>
<dbReference type="EMBL" id="EQ987955">
    <property type="protein sequence ID" value="EEF23086.1"/>
    <property type="molecule type" value="Genomic_DNA"/>
</dbReference>
<evidence type="ECO:0000313" key="1">
    <source>
        <dbReference type="EMBL" id="EEF23086.1"/>
    </source>
</evidence>
<protein>
    <submittedName>
        <fullName evidence="1">Uncharacterized protein</fullName>
    </submittedName>
</protein>
<accession>B9TM28</accession>
<proteinExistence type="predicted"/>
<reference evidence="2" key="1">
    <citation type="journal article" date="2010" name="Nat. Biotechnol.">
        <title>Draft genome sequence of the oilseed species Ricinus communis.</title>
        <authorList>
            <person name="Chan A.P."/>
            <person name="Crabtree J."/>
            <person name="Zhao Q."/>
            <person name="Lorenzi H."/>
            <person name="Orvis J."/>
            <person name="Puiu D."/>
            <person name="Melake-Berhan A."/>
            <person name="Jones K.M."/>
            <person name="Redman J."/>
            <person name="Chen G."/>
            <person name="Cahoon E.B."/>
            <person name="Gedil M."/>
            <person name="Stanke M."/>
            <person name="Haas B.J."/>
            <person name="Wortman J.R."/>
            <person name="Fraser-Liggett C.M."/>
            <person name="Ravel J."/>
            <person name="Rabinowicz P.D."/>
        </authorList>
    </citation>
    <scope>NUCLEOTIDE SEQUENCE [LARGE SCALE GENOMIC DNA]</scope>
    <source>
        <strain evidence="2">cv. Hale</strain>
    </source>
</reference>
<organism evidence="1 2">
    <name type="scientific">Ricinus communis</name>
    <name type="common">Castor bean</name>
    <dbReference type="NCBI Taxonomy" id="3988"/>
    <lineage>
        <taxon>Eukaryota</taxon>
        <taxon>Viridiplantae</taxon>
        <taxon>Streptophyta</taxon>
        <taxon>Embryophyta</taxon>
        <taxon>Tracheophyta</taxon>
        <taxon>Spermatophyta</taxon>
        <taxon>Magnoliopsida</taxon>
        <taxon>eudicotyledons</taxon>
        <taxon>Gunneridae</taxon>
        <taxon>Pentapetalae</taxon>
        <taxon>rosids</taxon>
        <taxon>fabids</taxon>
        <taxon>Malpighiales</taxon>
        <taxon>Euphorbiaceae</taxon>
        <taxon>Acalyphoideae</taxon>
        <taxon>Acalypheae</taxon>
        <taxon>Ricinus</taxon>
    </lineage>
</organism>
<keyword evidence="2" id="KW-1185">Reference proteome</keyword>
<dbReference type="Proteomes" id="UP000008311">
    <property type="component" value="Unassembled WGS sequence"/>
</dbReference>
<dbReference type="InParanoid" id="B9TM28"/>
<name>B9TM28_RICCO</name>
<feature type="non-terminal residue" evidence="1">
    <location>
        <position position="320"/>
    </location>
</feature>
<gene>
    <name evidence="1" type="ORF">RCOM_2040140</name>
</gene>